<dbReference type="RefSeq" id="XP_075103379.1">
    <property type="nucleotide sequence ID" value="XM_075247278.1"/>
</dbReference>
<gene>
    <name evidence="2" type="primary">LOC142177987</name>
</gene>
<reference evidence="2" key="2">
    <citation type="submission" date="2025-08" db="UniProtKB">
        <authorList>
            <consortium name="RefSeq"/>
        </authorList>
    </citation>
    <scope>IDENTIFICATION</scope>
    <source>
        <tissue evidence="2">Leaf</tissue>
    </source>
</reference>
<proteinExistence type="predicted"/>
<sequence>MKHVPSVNQAYAMLMSEESQRNVAGSAGILGAAPNATSGHYESTTLYSSKSDNRPKHRKNFNLYCDFCKLKGHSKENCYKIVGYPADYKFKKKGGAGVYNAVAEYGLTSGNYNAPPELSPYTQPCGQQNPSFEMTTMQPRSVQPLQHSSHTANMEQQPQHGGGSAFPFTKEQYDQIMQILNSNTVSPTSANNNSPSPTSQANAIGTNIALLDFNSPQEWIIDIGETNHMVSNVNLLDKATVIAPPIPRKVLLPNGDVTQELFNGRVKEIGRERDGLCFLQQHGNKMLTVVSLEVVTSKADLSINPNDIVLWHRRLGHVSIIVLKRLFTVKLASITNAINNCCVRPCAKVTRTPFPHSSIKSTSVFDLIHVDVWGPYKTENVFPFKDSLHVSPPIFNSLPSPPSCEEVYTDICPSPHINPSTSSSSGPEPLSIAPEPCPTLRRLLRTKHPPLWLKDFVTQPSTTTTPYSITNYVSYDSLSPSYQSYIVAFSSIVEPLLMMRLFKTQVKKTKATLQKIFKVKDLGELKYFLGIEFARSSHGILMHQRKYGLEFVSELGLGVAKPAATPLEANVKLTTPQYDEHIGTTNTLDDALLPDITSYQRLLGKLLYLTVTRPDIAFSVQTLSQFMQKPKKSHIEAALRVVKYFKNHPGQGVLLSSQKRSVISVFCDADWAACPLTRKSVSGFFIKYGDSLNHGNQRRKALSLEALQSQSTEVLKQQWLN</sequence>
<evidence type="ECO:0000313" key="1">
    <source>
        <dbReference type="Proteomes" id="UP000790787"/>
    </source>
</evidence>
<keyword evidence="1" id="KW-1185">Reference proteome</keyword>
<accession>A0AC58U1L7</accession>
<reference evidence="1" key="1">
    <citation type="journal article" date="2014" name="Nat. Commun.">
        <title>The tobacco genome sequence and its comparison with those of tomato and potato.</title>
        <authorList>
            <person name="Sierro N."/>
            <person name="Battey J.N."/>
            <person name="Ouadi S."/>
            <person name="Bakaher N."/>
            <person name="Bovet L."/>
            <person name="Willig A."/>
            <person name="Goepfert S."/>
            <person name="Peitsch M.C."/>
            <person name="Ivanov N.V."/>
        </authorList>
    </citation>
    <scope>NUCLEOTIDE SEQUENCE [LARGE SCALE GENOMIC DNA]</scope>
</reference>
<organism evidence="1 2">
    <name type="scientific">Nicotiana tabacum</name>
    <name type="common">Common tobacco</name>
    <dbReference type="NCBI Taxonomy" id="4097"/>
    <lineage>
        <taxon>Eukaryota</taxon>
        <taxon>Viridiplantae</taxon>
        <taxon>Streptophyta</taxon>
        <taxon>Embryophyta</taxon>
        <taxon>Tracheophyta</taxon>
        <taxon>Spermatophyta</taxon>
        <taxon>Magnoliopsida</taxon>
        <taxon>eudicotyledons</taxon>
        <taxon>Gunneridae</taxon>
        <taxon>Pentapetalae</taxon>
        <taxon>asterids</taxon>
        <taxon>lamiids</taxon>
        <taxon>Solanales</taxon>
        <taxon>Solanaceae</taxon>
        <taxon>Nicotianoideae</taxon>
        <taxon>Nicotianeae</taxon>
        <taxon>Nicotiana</taxon>
    </lineage>
</organism>
<name>A0AC58U1L7_TOBAC</name>
<evidence type="ECO:0000313" key="2">
    <source>
        <dbReference type="RefSeq" id="XP_075103379.1"/>
    </source>
</evidence>
<dbReference type="Proteomes" id="UP000790787">
    <property type="component" value="Chromosome 3"/>
</dbReference>
<protein>
    <submittedName>
        <fullName evidence="2">Uncharacterized protein LOC142177987</fullName>
    </submittedName>
</protein>